<evidence type="ECO:0000313" key="1">
    <source>
        <dbReference type="EMBL" id="TDK29594.1"/>
    </source>
</evidence>
<dbReference type="RefSeq" id="WP_133318414.1">
    <property type="nucleotide sequence ID" value="NZ_SMTL01000011.1"/>
</dbReference>
<gene>
    <name evidence="1" type="ORF">E2F50_22400</name>
</gene>
<evidence type="ECO:0000313" key="2">
    <source>
        <dbReference type="Proteomes" id="UP000295238"/>
    </source>
</evidence>
<dbReference type="EMBL" id="SMTL01000011">
    <property type="protein sequence ID" value="TDK29594.1"/>
    <property type="molecule type" value="Genomic_DNA"/>
</dbReference>
<reference evidence="1 2" key="1">
    <citation type="submission" date="2019-03" db="EMBL/GenBank/DDBJ databases">
        <title>Rhizobium sp. nov., an bacterium isolated from biocrust in Mu Us Desert.</title>
        <authorList>
            <person name="Lixiong L."/>
        </authorList>
    </citation>
    <scope>NUCLEOTIDE SEQUENCE [LARGE SCALE GENOMIC DNA]</scope>
    <source>
        <strain evidence="1 2">SPY-1</strain>
    </source>
</reference>
<organism evidence="1 2">
    <name type="scientific">Rhizobium deserti</name>
    <dbReference type="NCBI Taxonomy" id="2547961"/>
    <lineage>
        <taxon>Bacteria</taxon>
        <taxon>Pseudomonadati</taxon>
        <taxon>Pseudomonadota</taxon>
        <taxon>Alphaproteobacteria</taxon>
        <taxon>Hyphomicrobiales</taxon>
        <taxon>Rhizobiaceae</taxon>
        <taxon>Rhizobium/Agrobacterium group</taxon>
        <taxon>Rhizobium</taxon>
    </lineage>
</organism>
<keyword evidence="2" id="KW-1185">Reference proteome</keyword>
<accession>A0A4R5U697</accession>
<proteinExistence type="predicted"/>
<sequence>MRPRNENPSGPTKVRRDDWRKQTVEQFYSKPAVWRKDADPATVRAKTLALRPRIEARLRQRLAVKFSEDELQAVLKDVAATGKINFTKEGMLYALNFEFDSAISDFVLPMIGW</sequence>
<protein>
    <submittedName>
        <fullName evidence="1">Uncharacterized protein</fullName>
    </submittedName>
</protein>
<name>A0A4R5U697_9HYPH</name>
<dbReference type="Proteomes" id="UP000295238">
    <property type="component" value="Unassembled WGS sequence"/>
</dbReference>
<dbReference type="AlphaFoldDB" id="A0A4R5U697"/>
<comment type="caution">
    <text evidence="1">The sequence shown here is derived from an EMBL/GenBank/DDBJ whole genome shotgun (WGS) entry which is preliminary data.</text>
</comment>